<dbReference type="Pfam" id="PF22998">
    <property type="entry name" value="GNAT_LYC1-like"/>
    <property type="match status" value="1"/>
</dbReference>
<evidence type="ECO:0000313" key="3">
    <source>
        <dbReference type="Proteomes" id="UP000001261"/>
    </source>
</evidence>
<gene>
    <name evidence="2" type="ORF">CIMG_00307</name>
</gene>
<sequence>MGSADCSLPLATSPDLVLVVPTPDERIECLKINGLAWKGQLTTEQYIQRENHLMSQNMTKDGALTCWILTERNSLPDSRPILSSCETFAKPAFLAYNGKVEDVLSHGIGSVFSRPEYRGRGYARRMIQELVKILETWQLENSARKKSIFSVLYSDIGKTFYAALGWKPFQSSHYSLPPLERPQAKKDIEGLDMILVKDMARDDVKRYMCSNAVLDRYRANLREASAKDTRAKAAFSPDFDNMTWHWAREEFYSPILAPEKGEPKVKGACVPSRNVFFSWNRNFGASAEQSTLFILRALHEEPSSASERQTIIDAIAAVLRRAQYEARDWDMGRVEIWNPSPLVEEAVKKLDANAKLVHRETSSITSLKWNGKELGLGEEVDWVWNEKYAWC</sequence>
<dbReference type="RefSeq" id="XP_001246536.2">
    <property type="nucleotide sequence ID" value="XM_001246535.2"/>
</dbReference>
<protein>
    <recommendedName>
        <fullName evidence="1">LYC1 C-terminal domain-containing protein</fullName>
    </recommendedName>
</protein>
<dbReference type="GeneID" id="4568032"/>
<dbReference type="CDD" id="cd04301">
    <property type="entry name" value="NAT_SF"/>
    <property type="match status" value="1"/>
</dbReference>
<dbReference type="InterPro" id="IPR053013">
    <property type="entry name" value="LAT"/>
</dbReference>
<name>A0A0E1S4C7_COCIM</name>
<dbReference type="InterPro" id="IPR016181">
    <property type="entry name" value="Acyl_CoA_acyltransferase"/>
</dbReference>
<dbReference type="InParanoid" id="A0A0E1S4C7"/>
<dbReference type="AlphaFoldDB" id="A0A0E1S4C7"/>
<dbReference type="OrthoDB" id="2020070at2759"/>
<dbReference type="SUPFAM" id="SSF55729">
    <property type="entry name" value="Acyl-CoA N-acyltransferases (Nat)"/>
    <property type="match status" value="1"/>
</dbReference>
<dbReference type="OMA" id="TCWILVD"/>
<reference evidence="3" key="1">
    <citation type="journal article" date="2009" name="Genome Res.">
        <title>Comparative genomic analyses of the human fungal pathogens Coccidioides and their relatives.</title>
        <authorList>
            <person name="Sharpton T.J."/>
            <person name="Stajich J.E."/>
            <person name="Rounsley S.D."/>
            <person name="Gardner M.J."/>
            <person name="Wortman J.R."/>
            <person name="Jordar V.S."/>
            <person name="Maiti R."/>
            <person name="Kodira C.D."/>
            <person name="Neafsey D.E."/>
            <person name="Zeng Q."/>
            <person name="Hung C.-Y."/>
            <person name="McMahan C."/>
            <person name="Muszewska A."/>
            <person name="Grynberg M."/>
            <person name="Mandel M.A."/>
            <person name="Kellner E.M."/>
            <person name="Barker B.M."/>
            <person name="Galgiani J.N."/>
            <person name="Orbach M.J."/>
            <person name="Kirkland T.N."/>
            <person name="Cole G.T."/>
            <person name="Henn M.R."/>
            <person name="Birren B.W."/>
            <person name="Taylor J.W."/>
        </authorList>
    </citation>
    <scope>NUCLEOTIDE SEQUENCE [LARGE SCALE GENOMIC DNA]</scope>
    <source>
        <strain evidence="3">RS</strain>
    </source>
</reference>
<proteinExistence type="predicted"/>
<dbReference type="PANTHER" id="PTHR34815:SF4">
    <property type="entry name" value="N-ACETYLTRANSFERASE DOMAIN-CONTAINING PROTEIN"/>
    <property type="match status" value="1"/>
</dbReference>
<feature type="domain" description="LYC1 C-terminal" evidence="1">
    <location>
        <begin position="176"/>
        <end position="391"/>
    </location>
</feature>
<dbReference type="FunCoup" id="A0A0E1S4C7">
    <property type="interactions" value="91"/>
</dbReference>
<accession>A0A0E1S4C7</accession>
<dbReference type="KEGG" id="cim:CIMG_00307"/>
<evidence type="ECO:0000313" key="2">
    <source>
        <dbReference type="EMBL" id="EAS34953.2"/>
    </source>
</evidence>
<dbReference type="EMBL" id="GG704911">
    <property type="protein sequence ID" value="EAS34953.2"/>
    <property type="molecule type" value="Genomic_DNA"/>
</dbReference>
<dbReference type="InterPro" id="IPR055100">
    <property type="entry name" value="GNAT_LYC1-like"/>
</dbReference>
<dbReference type="Proteomes" id="UP000001261">
    <property type="component" value="Unassembled WGS sequence"/>
</dbReference>
<dbReference type="STRING" id="246410.A0A0E1S4C7"/>
<dbReference type="PANTHER" id="PTHR34815">
    <property type="entry name" value="LYSINE ACETYLTRANSFERASE"/>
    <property type="match status" value="1"/>
</dbReference>
<dbReference type="VEuPathDB" id="FungiDB:CIMG_00307"/>
<dbReference type="Gene3D" id="3.40.630.30">
    <property type="match status" value="1"/>
</dbReference>
<evidence type="ECO:0000259" key="1">
    <source>
        <dbReference type="Pfam" id="PF22998"/>
    </source>
</evidence>
<organism evidence="2 3">
    <name type="scientific">Coccidioides immitis (strain RS)</name>
    <name type="common">Valley fever fungus</name>
    <dbReference type="NCBI Taxonomy" id="246410"/>
    <lineage>
        <taxon>Eukaryota</taxon>
        <taxon>Fungi</taxon>
        <taxon>Dikarya</taxon>
        <taxon>Ascomycota</taxon>
        <taxon>Pezizomycotina</taxon>
        <taxon>Eurotiomycetes</taxon>
        <taxon>Eurotiomycetidae</taxon>
        <taxon>Onygenales</taxon>
        <taxon>Onygenaceae</taxon>
        <taxon>Coccidioides</taxon>
    </lineage>
</organism>
<keyword evidence="3" id="KW-1185">Reference proteome</keyword>
<reference evidence="3" key="2">
    <citation type="journal article" date="2010" name="Genome Res.">
        <title>Population genomic sequencing of Coccidioides fungi reveals recent hybridization and transposon control.</title>
        <authorList>
            <person name="Neafsey D.E."/>
            <person name="Barker B.M."/>
            <person name="Sharpton T.J."/>
            <person name="Stajich J.E."/>
            <person name="Park D.J."/>
            <person name="Whiston E."/>
            <person name="Hung C.-Y."/>
            <person name="McMahan C."/>
            <person name="White J."/>
            <person name="Sykes S."/>
            <person name="Heiman D."/>
            <person name="Young S."/>
            <person name="Zeng Q."/>
            <person name="Abouelleil A."/>
            <person name="Aftuck L."/>
            <person name="Bessette D."/>
            <person name="Brown A."/>
            <person name="FitzGerald M."/>
            <person name="Lui A."/>
            <person name="Macdonald J.P."/>
            <person name="Priest M."/>
            <person name="Orbach M.J."/>
            <person name="Galgiani J.N."/>
            <person name="Kirkland T.N."/>
            <person name="Cole G.T."/>
            <person name="Birren B.W."/>
            <person name="Henn M.R."/>
            <person name="Taylor J.W."/>
            <person name="Rounsley S.D."/>
        </authorList>
    </citation>
    <scope>GENOME REANNOTATION</scope>
    <source>
        <strain evidence="3">RS</strain>
    </source>
</reference>